<dbReference type="SUPFAM" id="SSF69118">
    <property type="entry name" value="AhpD-like"/>
    <property type="match status" value="1"/>
</dbReference>
<accession>A0A1H8UXU5</accession>
<dbReference type="PANTHER" id="PTHR34846:SF10">
    <property type="entry name" value="CYTOPLASMIC PROTEIN"/>
    <property type="match status" value="1"/>
</dbReference>
<dbReference type="OrthoDB" id="193054at2157"/>
<dbReference type="RefSeq" id="WP_089826619.1">
    <property type="nucleotide sequence ID" value="NZ_FODV01000013.1"/>
</dbReference>
<dbReference type="PANTHER" id="PTHR34846">
    <property type="entry name" value="4-CARBOXYMUCONOLACTONE DECARBOXYLASE FAMILY PROTEIN (AFU_ORTHOLOGUE AFUA_6G11590)"/>
    <property type="match status" value="1"/>
</dbReference>
<dbReference type="Gene3D" id="1.20.1290.10">
    <property type="entry name" value="AhpD-like"/>
    <property type="match status" value="1"/>
</dbReference>
<proteinExistence type="predicted"/>
<evidence type="ECO:0008006" key="3">
    <source>
        <dbReference type="Google" id="ProtNLM"/>
    </source>
</evidence>
<dbReference type="AlphaFoldDB" id="A0A1H8UXU5"/>
<evidence type="ECO:0000313" key="2">
    <source>
        <dbReference type="Proteomes" id="UP000199126"/>
    </source>
</evidence>
<dbReference type="InterPro" id="IPR029032">
    <property type="entry name" value="AhpD-like"/>
</dbReference>
<sequence length="191" mass="21846">MPSRIEPLSPTDVEDNELRQLLEETQDGWYQETAFFGAMAYVPDLLERIYSLFAVFPVNEQIDLELLELMRLRIATVHECAYCATVRTVAVEDTIAEKEDAVMRSEIDEQPLTTREVAAVRLADSLAENPQRLSDTEFTALQEPFTEEEFIELLIFASIEVGFDRFCIALRLDTTTESDYPSGLEYPHNPE</sequence>
<evidence type="ECO:0000313" key="1">
    <source>
        <dbReference type="EMBL" id="SEP08042.1"/>
    </source>
</evidence>
<protein>
    <recommendedName>
        <fullName evidence="3">Alkylhydroperoxidase AhpD family core domain-containing protein</fullName>
    </recommendedName>
</protein>
<reference evidence="2" key="1">
    <citation type="submission" date="2016-10" db="EMBL/GenBank/DDBJ databases">
        <authorList>
            <person name="Varghese N."/>
            <person name="Submissions S."/>
        </authorList>
    </citation>
    <scope>NUCLEOTIDE SEQUENCE [LARGE SCALE GENOMIC DNA]</scope>
    <source>
        <strain evidence="2">CGMCC 1.10121</strain>
    </source>
</reference>
<organism evidence="1 2">
    <name type="scientific">Halogranum amylolyticum</name>
    <dbReference type="NCBI Taxonomy" id="660520"/>
    <lineage>
        <taxon>Archaea</taxon>
        <taxon>Methanobacteriati</taxon>
        <taxon>Methanobacteriota</taxon>
        <taxon>Stenosarchaea group</taxon>
        <taxon>Halobacteria</taxon>
        <taxon>Halobacteriales</taxon>
        <taxon>Haloferacaceae</taxon>
    </lineage>
</organism>
<name>A0A1H8UXU5_9EURY</name>
<gene>
    <name evidence="1" type="ORF">SAMN04487948_11343</name>
</gene>
<dbReference type="Proteomes" id="UP000199126">
    <property type="component" value="Unassembled WGS sequence"/>
</dbReference>
<keyword evidence="2" id="KW-1185">Reference proteome</keyword>
<dbReference type="EMBL" id="FODV01000013">
    <property type="protein sequence ID" value="SEP08042.1"/>
    <property type="molecule type" value="Genomic_DNA"/>
</dbReference>